<reference evidence="1" key="1">
    <citation type="submission" date="2020-06" db="EMBL/GenBank/DDBJ databases">
        <title>Unique genomic features of the anaerobic methanotrophic archaea.</title>
        <authorList>
            <person name="Chadwick G.L."/>
            <person name="Skennerton C.T."/>
            <person name="Laso-Perez R."/>
            <person name="Leu A.O."/>
            <person name="Speth D.R."/>
            <person name="Yu H."/>
            <person name="Morgan-Lang C."/>
            <person name="Hatzenpichler R."/>
            <person name="Goudeau D."/>
            <person name="Malmstrom R."/>
            <person name="Brazelton W.J."/>
            <person name="Woyke T."/>
            <person name="Hallam S.J."/>
            <person name="Tyson G.W."/>
            <person name="Wegener G."/>
            <person name="Boetius A."/>
            <person name="Orphan V."/>
        </authorList>
    </citation>
    <scope>NUCLEOTIDE SEQUENCE</scope>
</reference>
<evidence type="ECO:0000313" key="1">
    <source>
        <dbReference type="EMBL" id="QNO49012.1"/>
    </source>
</evidence>
<organism evidence="1">
    <name type="scientific">Candidatus Methanogaster sp. ANME-2c ERB4</name>
    <dbReference type="NCBI Taxonomy" id="2759911"/>
    <lineage>
        <taxon>Archaea</taxon>
        <taxon>Methanobacteriati</taxon>
        <taxon>Methanobacteriota</taxon>
        <taxon>Stenosarchaea group</taxon>
        <taxon>Methanomicrobia</taxon>
        <taxon>Methanosarcinales</taxon>
        <taxon>ANME-2 cluster</taxon>
        <taxon>Candidatus Methanogasteraceae</taxon>
        <taxon>Candidatus Methanogaster</taxon>
    </lineage>
</organism>
<protein>
    <submittedName>
        <fullName evidence="1">Uncharacterized protein</fullName>
    </submittedName>
</protein>
<sequence>MNEEKFEPIWAEPKMFTEGIDDAISKRISRLPYMLHPYNVPDQNLYSIYYEAYRAFVFGLNNAGLMLLGQLLEVTLKEIILLKTGKKKTGMFGNAINFAKKNQILNKNDINVLESFKNLVRNPYMHRNLEEILENIYVPIWGIPLEGAPEDWLETLKTATEGLEAGKYEPSYIRASDDPTIAAIVKSKIDEDRSIYWAWKIFLEFEILVDTYLPHEEFQKYIREHGSPFDAVTLLNIYDE</sequence>
<accession>A0A7G9YLX8</accession>
<dbReference type="EMBL" id="MT631369">
    <property type="protein sequence ID" value="QNO49012.1"/>
    <property type="molecule type" value="Genomic_DNA"/>
</dbReference>
<name>A0A7G9YLX8_9EURY</name>
<proteinExistence type="predicted"/>
<dbReference type="AlphaFoldDB" id="A0A7G9YLX8"/>
<gene>
    <name evidence="1" type="ORF">KNGNHFEO_00008</name>
</gene>